<evidence type="ECO:0000256" key="3">
    <source>
        <dbReference type="ARBA" id="ARBA00022898"/>
    </source>
</evidence>
<sequence length="250" mass="28974">MYGYGLFETIKAYNGKPIFLDEHIIRLINGCKSLDLKLEIDSKRIKKICNEVIKANNINYGAIKIVYTANKGSYYFIVTTRKISYKKEDYLKGFRLCFSDIKRNPYSPLTYIKSNNYMTNIIARNKALKRGYNEVIFLNVMDELCEGSISNIFFVKEGIIHTPLIECGLLSGITRQKIIDIANNLNLKIEIGRYRKEDILSAEEIFITNSLMDIMPVSRVEDIEFSMDKNEISRLLIREYKNKLKEDANA</sequence>
<keyword evidence="7" id="KW-1185">Reference proteome</keyword>
<dbReference type="CDD" id="cd00449">
    <property type="entry name" value="PLPDE_IV"/>
    <property type="match status" value="1"/>
</dbReference>
<dbReference type="PANTHER" id="PTHR42743">
    <property type="entry name" value="AMINO-ACID AMINOTRANSFERASE"/>
    <property type="match status" value="1"/>
</dbReference>
<dbReference type="FunFam" id="3.20.10.10:FF:000002">
    <property type="entry name" value="D-alanine aminotransferase"/>
    <property type="match status" value="1"/>
</dbReference>
<evidence type="ECO:0008006" key="8">
    <source>
        <dbReference type="Google" id="ProtNLM"/>
    </source>
</evidence>
<comment type="caution">
    <text evidence="6">The sequence shown here is derived from an EMBL/GenBank/DDBJ whole genome shotgun (WGS) entry which is preliminary data.</text>
</comment>
<dbReference type="InterPro" id="IPR043131">
    <property type="entry name" value="BCAT-like_N"/>
</dbReference>
<accession>A0A419SVA3</accession>
<dbReference type="GO" id="GO:0008652">
    <property type="term" value="P:amino acid biosynthetic process"/>
    <property type="evidence" value="ECO:0007669"/>
    <property type="project" value="UniProtKB-ARBA"/>
</dbReference>
<dbReference type="PROSITE" id="PS00770">
    <property type="entry name" value="AA_TRANSFER_CLASS_4"/>
    <property type="match status" value="1"/>
</dbReference>
<evidence type="ECO:0000313" key="7">
    <source>
        <dbReference type="Proteomes" id="UP000284177"/>
    </source>
</evidence>
<dbReference type="GO" id="GO:0046394">
    <property type="term" value="P:carboxylic acid biosynthetic process"/>
    <property type="evidence" value="ECO:0007669"/>
    <property type="project" value="UniProtKB-ARBA"/>
</dbReference>
<dbReference type="GO" id="GO:0003824">
    <property type="term" value="F:catalytic activity"/>
    <property type="evidence" value="ECO:0007669"/>
    <property type="project" value="InterPro"/>
</dbReference>
<gene>
    <name evidence="6" type="ORF">BET03_06205</name>
</gene>
<dbReference type="InterPro" id="IPR036038">
    <property type="entry name" value="Aminotransferase-like"/>
</dbReference>
<evidence type="ECO:0000256" key="4">
    <source>
        <dbReference type="RuleBase" id="RU004106"/>
    </source>
</evidence>
<dbReference type="InterPro" id="IPR043132">
    <property type="entry name" value="BCAT-like_C"/>
</dbReference>
<dbReference type="InterPro" id="IPR050571">
    <property type="entry name" value="Class-IV_PLP-Dep_Aminotrnsfr"/>
</dbReference>
<comment type="cofactor">
    <cofactor evidence="1 5">
        <name>pyridoxal 5'-phosphate</name>
        <dbReference type="ChEBI" id="CHEBI:597326"/>
    </cofactor>
</comment>
<evidence type="ECO:0000256" key="2">
    <source>
        <dbReference type="ARBA" id="ARBA00009320"/>
    </source>
</evidence>
<dbReference type="InterPro" id="IPR001544">
    <property type="entry name" value="Aminotrans_IV"/>
</dbReference>
<dbReference type="GO" id="GO:0005829">
    <property type="term" value="C:cytosol"/>
    <property type="evidence" value="ECO:0007669"/>
    <property type="project" value="TreeGrafter"/>
</dbReference>
<evidence type="ECO:0000313" key="6">
    <source>
        <dbReference type="EMBL" id="RKD29156.1"/>
    </source>
</evidence>
<comment type="similarity">
    <text evidence="2 4">Belongs to the class-IV pyridoxal-phosphate-dependent aminotransferase family.</text>
</comment>
<proteinExistence type="inferred from homology"/>
<dbReference type="InterPro" id="IPR018300">
    <property type="entry name" value="Aminotrans_IV_CS"/>
</dbReference>
<dbReference type="Gene3D" id="3.20.10.10">
    <property type="entry name" value="D-amino Acid Aminotransferase, subunit A, domain 2"/>
    <property type="match status" value="1"/>
</dbReference>
<dbReference type="Proteomes" id="UP000284177">
    <property type="component" value="Unassembled WGS sequence"/>
</dbReference>
<name>A0A419SVA3_9FIRM</name>
<keyword evidence="3 5" id="KW-0663">Pyridoxal phosphate</keyword>
<dbReference type="PANTHER" id="PTHR42743:SF11">
    <property type="entry name" value="AMINODEOXYCHORISMATE LYASE"/>
    <property type="match status" value="1"/>
</dbReference>
<dbReference type="AlphaFoldDB" id="A0A419SVA3"/>
<evidence type="ECO:0000256" key="1">
    <source>
        <dbReference type="ARBA" id="ARBA00001933"/>
    </source>
</evidence>
<dbReference type="EMBL" id="MCIB01000038">
    <property type="protein sequence ID" value="RKD29156.1"/>
    <property type="molecule type" value="Genomic_DNA"/>
</dbReference>
<reference evidence="6 7" key="1">
    <citation type="submission" date="2016-08" db="EMBL/GenBank/DDBJ databases">
        <title>Novel Firmicutes and Novel Genomes.</title>
        <authorList>
            <person name="Poppleton D.I."/>
            <person name="Gribaldo S."/>
        </authorList>
    </citation>
    <scope>NUCLEOTIDE SEQUENCE [LARGE SCALE GENOMIC DNA]</scope>
    <source>
        <strain evidence="6 7">CTT3</strain>
    </source>
</reference>
<protein>
    <recommendedName>
        <fullName evidence="8">4-amino-4-deoxychorismate lyase</fullName>
    </recommendedName>
</protein>
<organism evidence="6 7">
    <name type="scientific">Thermohalobacter berrensis</name>
    <dbReference type="NCBI Taxonomy" id="99594"/>
    <lineage>
        <taxon>Bacteria</taxon>
        <taxon>Bacillati</taxon>
        <taxon>Bacillota</taxon>
        <taxon>Tissierellia</taxon>
        <taxon>Tissierellales</taxon>
        <taxon>Thermohalobacteraceae</taxon>
        <taxon>Thermohalobacter</taxon>
    </lineage>
</organism>
<dbReference type="SUPFAM" id="SSF56752">
    <property type="entry name" value="D-aminoacid aminotransferase-like PLP-dependent enzymes"/>
    <property type="match status" value="1"/>
</dbReference>
<dbReference type="Gene3D" id="3.30.470.10">
    <property type="match status" value="1"/>
</dbReference>
<evidence type="ECO:0000256" key="5">
    <source>
        <dbReference type="RuleBase" id="RU004516"/>
    </source>
</evidence>
<dbReference type="Pfam" id="PF01063">
    <property type="entry name" value="Aminotran_4"/>
    <property type="match status" value="1"/>
</dbReference>